<feature type="chain" id="PRO_5043451085" description="PPM-type phosphatase domain-containing protein" evidence="1">
    <location>
        <begin position="24"/>
        <end position="623"/>
    </location>
</feature>
<dbReference type="GO" id="GO:0004722">
    <property type="term" value="F:protein serine/threonine phosphatase activity"/>
    <property type="evidence" value="ECO:0007669"/>
    <property type="project" value="InterPro"/>
</dbReference>
<accession>A0AAV6X7N9</accession>
<reference evidence="3" key="1">
    <citation type="submission" date="2019-10" db="EMBL/GenBank/DDBJ databases">
        <authorList>
            <person name="Zhang R."/>
            <person name="Pan Y."/>
            <person name="Wang J."/>
            <person name="Ma R."/>
            <person name="Yu S."/>
        </authorList>
    </citation>
    <scope>NUCLEOTIDE SEQUENCE</scope>
    <source>
        <strain evidence="3">LA-IB0</strain>
        <tissue evidence="3">Leaf</tissue>
    </source>
</reference>
<dbReference type="SUPFAM" id="SSF81606">
    <property type="entry name" value="PP2C-like"/>
    <property type="match status" value="1"/>
</dbReference>
<sequence>MKGHKIILLVLGVLLFAISCSSGAMEESVSPYSTLTPEIINNLIDSAQANLSVEGNRMNCQLSTTKGRRRYQEDRILCNLHILIPFHGYFRTQIVNVGVVAVFDGHIGEEASDMASKIFESEFLLNTYRVNHQSEIGYGYFVPWSGSESTLRSVEEIKYKEILKEALLKTIKNIDIEITKATIFSDQNLPSKFIQEAVKKNLASGTTAVIALLVDNQILVANVGDSKALLCSKDAQSSQNGGSLHLSSIELTRDHNALISEERARIEAAGGFIIDWDVPLVMGHFPMTRAIGDVPLKRYGIIAEPEVTGWQPLSANDSYLIVASDGIFESLSPKDVCNLLEGDRDKSSINHLPSQHESTADFIVQTAYVKGSSDNLSVVVVPLSSSRSSIESIQEESIRRFRVRGWWRWLDLEGGYWQRRFEASIGDSGQQACCGGDGGGGVSFVDGGFVLLGVGEEVRTNETTLFCVLEYPALYSDYDVDEALMRVFQSTIVAKNLKIRIPTLVEPQRILWTPSKNGKFSVSSSYFFKHFDPFSANSRGVASFWKRLWKVLLHERFKFFFWRLLVKAIPTRSHLNCIIPQINPLCLHCHEDLETEEHIFFILSICTKFVVEISLGFSNGGVL</sequence>
<keyword evidence="1" id="KW-0732">Signal</keyword>
<feature type="domain" description="PPM-type phosphatase" evidence="2">
    <location>
        <begin position="59"/>
        <end position="383"/>
    </location>
</feature>
<dbReference type="AlphaFoldDB" id="A0AAV6X7N9"/>
<comment type="caution">
    <text evidence="3">The sequence shown here is derived from an EMBL/GenBank/DDBJ whole genome shotgun (WGS) entry which is preliminary data.</text>
</comment>
<dbReference type="PROSITE" id="PS51257">
    <property type="entry name" value="PROKAR_LIPOPROTEIN"/>
    <property type="match status" value="1"/>
</dbReference>
<dbReference type="CDD" id="cd00143">
    <property type="entry name" value="PP2Cc"/>
    <property type="match status" value="1"/>
</dbReference>
<dbReference type="EMBL" id="WHWC01000009">
    <property type="protein sequence ID" value="KAG8376129.1"/>
    <property type="molecule type" value="Genomic_DNA"/>
</dbReference>
<protein>
    <recommendedName>
        <fullName evidence="2">PPM-type phosphatase domain-containing protein</fullName>
    </recommendedName>
</protein>
<name>A0AAV6X7N9_9LAMI</name>
<evidence type="ECO:0000313" key="3">
    <source>
        <dbReference type="EMBL" id="KAG8376129.1"/>
    </source>
</evidence>
<evidence type="ECO:0000256" key="1">
    <source>
        <dbReference type="SAM" id="SignalP"/>
    </source>
</evidence>
<dbReference type="SMART" id="SM00332">
    <property type="entry name" value="PP2Cc"/>
    <property type="match status" value="1"/>
</dbReference>
<dbReference type="Gene3D" id="3.60.40.10">
    <property type="entry name" value="PPM-type phosphatase domain"/>
    <property type="match status" value="1"/>
</dbReference>
<proteinExistence type="predicted"/>
<evidence type="ECO:0000313" key="4">
    <source>
        <dbReference type="Proteomes" id="UP000826271"/>
    </source>
</evidence>
<dbReference type="Pfam" id="PF13966">
    <property type="entry name" value="zf-RVT"/>
    <property type="match status" value="1"/>
</dbReference>
<dbReference type="Proteomes" id="UP000826271">
    <property type="component" value="Unassembled WGS sequence"/>
</dbReference>
<dbReference type="InterPro" id="IPR001932">
    <property type="entry name" value="PPM-type_phosphatase-like_dom"/>
</dbReference>
<evidence type="ECO:0000259" key="2">
    <source>
        <dbReference type="PROSITE" id="PS51746"/>
    </source>
</evidence>
<dbReference type="InterPro" id="IPR026960">
    <property type="entry name" value="RVT-Znf"/>
</dbReference>
<keyword evidence="4" id="KW-1185">Reference proteome</keyword>
<dbReference type="InterPro" id="IPR015655">
    <property type="entry name" value="PP2C"/>
</dbReference>
<organism evidence="3 4">
    <name type="scientific">Buddleja alternifolia</name>
    <dbReference type="NCBI Taxonomy" id="168488"/>
    <lineage>
        <taxon>Eukaryota</taxon>
        <taxon>Viridiplantae</taxon>
        <taxon>Streptophyta</taxon>
        <taxon>Embryophyta</taxon>
        <taxon>Tracheophyta</taxon>
        <taxon>Spermatophyta</taxon>
        <taxon>Magnoliopsida</taxon>
        <taxon>eudicotyledons</taxon>
        <taxon>Gunneridae</taxon>
        <taxon>Pentapetalae</taxon>
        <taxon>asterids</taxon>
        <taxon>lamiids</taxon>
        <taxon>Lamiales</taxon>
        <taxon>Scrophulariaceae</taxon>
        <taxon>Buddlejeae</taxon>
        <taxon>Buddleja</taxon>
    </lineage>
</organism>
<dbReference type="PROSITE" id="PS51746">
    <property type="entry name" value="PPM_2"/>
    <property type="match status" value="1"/>
</dbReference>
<feature type="signal peptide" evidence="1">
    <location>
        <begin position="1"/>
        <end position="23"/>
    </location>
</feature>
<gene>
    <name evidence="3" type="ORF">BUALT_Bualt09G0031200</name>
</gene>
<dbReference type="InterPro" id="IPR036457">
    <property type="entry name" value="PPM-type-like_dom_sf"/>
</dbReference>
<dbReference type="Pfam" id="PF00481">
    <property type="entry name" value="PP2C"/>
    <property type="match status" value="1"/>
</dbReference>
<dbReference type="PANTHER" id="PTHR47992">
    <property type="entry name" value="PROTEIN PHOSPHATASE"/>
    <property type="match status" value="1"/>
</dbReference>